<keyword evidence="3" id="KW-1185">Reference proteome</keyword>
<reference evidence="2" key="1">
    <citation type="submission" date="2022-07" db="EMBL/GenBank/DDBJ databases">
        <title>Genome Sequence of Xylaria arbuscula.</title>
        <authorList>
            <person name="Buettner E."/>
        </authorList>
    </citation>
    <scope>NUCLEOTIDE SEQUENCE</scope>
    <source>
        <strain evidence="2">VT107</strain>
    </source>
</reference>
<gene>
    <name evidence="2" type="ORF">NPX13_g8977</name>
</gene>
<dbReference type="EMBL" id="JANPWZ010002086">
    <property type="protein sequence ID" value="KAJ3561353.1"/>
    <property type="molecule type" value="Genomic_DNA"/>
</dbReference>
<name>A0A9W8N787_9PEZI</name>
<evidence type="ECO:0000256" key="1">
    <source>
        <dbReference type="SAM" id="MobiDB-lite"/>
    </source>
</evidence>
<evidence type="ECO:0000313" key="2">
    <source>
        <dbReference type="EMBL" id="KAJ3561353.1"/>
    </source>
</evidence>
<dbReference type="Proteomes" id="UP001148614">
    <property type="component" value="Unassembled WGS sequence"/>
</dbReference>
<protein>
    <submittedName>
        <fullName evidence="2">Uncharacterized protein</fullName>
    </submittedName>
</protein>
<feature type="region of interest" description="Disordered" evidence="1">
    <location>
        <begin position="1"/>
        <end position="44"/>
    </location>
</feature>
<feature type="compositionally biased region" description="Acidic residues" evidence="1">
    <location>
        <begin position="16"/>
        <end position="39"/>
    </location>
</feature>
<organism evidence="2 3">
    <name type="scientific">Xylaria arbuscula</name>
    <dbReference type="NCBI Taxonomy" id="114810"/>
    <lineage>
        <taxon>Eukaryota</taxon>
        <taxon>Fungi</taxon>
        <taxon>Dikarya</taxon>
        <taxon>Ascomycota</taxon>
        <taxon>Pezizomycotina</taxon>
        <taxon>Sordariomycetes</taxon>
        <taxon>Xylariomycetidae</taxon>
        <taxon>Xylariales</taxon>
        <taxon>Xylariaceae</taxon>
        <taxon>Xylaria</taxon>
    </lineage>
</organism>
<comment type="caution">
    <text evidence="2">The sequence shown here is derived from an EMBL/GenBank/DDBJ whole genome shotgun (WGS) entry which is preliminary data.</text>
</comment>
<accession>A0A9W8N787</accession>
<evidence type="ECO:0000313" key="3">
    <source>
        <dbReference type="Proteomes" id="UP001148614"/>
    </source>
</evidence>
<dbReference type="AlphaFoldDB" id="A0A9W8N787"/>
<sequence>MHPKLSPRHQSQREPSEEDHENEEEDSDGYESSEDGTVEEMDKCDGGCECRAAQSFCWYHRSMVQQVSKTRSSLEEAEKAGTAEPELKLHLNVDETAIEMGLIPRSWSTDGNYDLGMYRLYLVDDSFKLTEDDQDRLVQFIELVWPPCGYLKHDWVGGYLRDDDLEYVWCDEIPEFPCPRVASTTPIHLTSGIEIVFLSKDHIEVILDTRMACFERPTPAEAPEKLKFVGIHQYRPFSHISDSGSEGYSDEEMYIRY</sequence>
<proteinExistence type="predicted"/>